<feature type="transmembrane region" description="Helical" evidence="6">
    <location>
        <begin position="489"/>
        <end position="509"/>
    </location>
</feature>
<dbReference type="OrthoDB" id="194139at2759"/>
<evidence type="ECO:0000256" key="4">
    <source>
        <dbReference type="ARBA" id="ARBA00023136"/>
    </source>
</evidence>
<keyword evidence="4 6" id="KW-0472">Membrane</keyword>
<accession>A0A9W8YLJ1</accession>
<reference evidence="7" key="1">
    <citation type="submission" date="2022-10" db="EMBL/GenBank/DDBJ databases">
        <title>Tapping the CABI collections for fungal endophytes: first genome assemblies for Collariella, Neodidymelliopsis, Ascochyta clinopodiicola, Didymella pomorum, Didymosphaeria variabile, Neocosmospora piperis and Neocucurbitaria cava.</title>
        <authorList>
            <person name="Hill R."/>
        </authorList>
    </citation>
    <scope>NUCLEOTIDE SEQUENCE</scope>
    <source>
        <strain evidence="7">IMI 355082</strain>
    </source>
</reference>
<organism evidence="7 8">
    <name type="scientific">Gnomoniopsis smithogilvyi</name>
    <dbReference type="NCBI Taxonomy" id="1191159"/>
    <lineage>
        <taxon>Eukaryota</taxon>
        <taxon>Fungi</taxon>
        <taxon>Dikarya</taxon>
        <taxon>Ascomycota</taxon>
        <taxon>Pezizomycotina</taxon>
        <taxon>Sordariomycetes</taxon>
        <taxon>Sordariomycetidae</taxon>
        <taxon>Diaporthales</taxon>
        <taxon>Gnomoniaceae</taxon>
        <taxon>Gnomoniopsis</taxon>
    </lineage>
</organism>
<feature type="compositionally biased region" description="Polar residues" evidence="5">
    <location>
        <begin position="287"/>
        <end position="296"/>
    </location>
</feature>
<dbReference type="Proteomes" id="UP001140453">
    <property type="component" value="Unassembled WGS sequence"/>
</dbReference>
<dbReference type="GO" id="GO:0016020">
    <property type="term" value="C:membrane"/>
    <property type="evidence" value="ECO:0007669"/>
    <property type="project" value="UniProtKB-SubCell"/>
</dbReference>
<keyword evidence="8" id="KW-1185">Reference proteome</keyword>
<protein>
    <recommendedName>
        <fullName evidence="9">MFS transporter</fullName>
    </recommendedName>
</protein>
<dbReference type="EMBL" id="JAPEVB010000005">
    <property type="protein sequence ID" value="KAJ4387607.1"/>
    <property type="molecule type" value="Genomic_DNA"/>
</dbReference>
<feature type="transmembrane region" description="Helical" evidence="6">
    <location>
        <begin position="421"/>
        <end position="442"/>
    </location>
</feature>
<evidence type="ECO:0000313" key="7">
    <source>
        <dbReference type="EMBL" id="KAJ4387607.1"/>
    </source>
</evidence>
<dbReference type="SUPFAM" id="SSF103473">
    <property type="entry name" value="MFS general substrate transporter"/>
    <property type="match status" value="1"/>
</dbReference>
<comment type="subcellular location">
    <subcellularLocation>
        <location evidence="1">Membrane</location>
        <topology evidence="1">Multi-pass membrane protein</topology>
    </subcellularLocation>
</comment>
<evidence type="ECO:0000256" key="1">
    <source>
        <dbReference type="ARBA" id="ARBA00004141"/>
    </source>
</evidence>
<feature type="region of interest" description="Disordered" evidence="5">
    <location>
        <begin position="1"/>
        <end position="34"/>
    </location>
</feature>
<feature type="transmembrane region" description="Helical" evidence="6">
    <location>
        <begin position="217"/>
        <end position="239"/>
    </location>
</feature>
<proteinExistence type="predicted"/>
<sequence length="520" mass="57083">MDIVDTEETPLLGTNRSPPPYHPIPSAETPRPPWLSRRGSADALRRHFSQLTPLWFCLLFVLLIDIPSFMSETPKLRMLELSLCREYYSTQDPSVIDDNGNVPEDLCKLPQIHSSLAKQLGLLAMLGGLPGLVLAVPYGMLADHRSRRLVAAFCIVGFILRDLCYFVVLYCYKSFPRRAVYAAPLFTILGGGTTVMNPMILAIVAASISEEWRIQSFFFVHVTTLVTEFIAPPLAAVLLNTCGPHFAFLAAVPFEIAAFLALGLVVEPRHEHDYEEGSESDERENNDANQASESKSTLGQPLIKVLRYLRQDVGGLLSQKALLLGLLAVVGCRLGRPMLELILQYMSVKFGWHFSKTSYLLSIQAATQIFIFLLALPAISAWLVRIKGNAPAANLAFARGSVLILSLSTLAMGLAPLPPVFITFMVIYNFGNGFASAMRSFLTALVPKDRIATLFTTIALFEGLSGFVLPPLLGYAFSFGLSRGGPIVSLPFFIVAGIYGLGFLAVWSLRYQRRGPSGNC</sequence>
<evidence type="ECO:0000256" key="3">
    <source>
        <dbReference type="ARBA" id="ARBA00022989"/>
    </source>
</evidence>
<feature type="transmembrane region" description="Helical" evidence="6">
    <location>
        <begin position="51"/>
        <end position="70"/>
    </location>
</feature>
<name>A0A9W8YLJ1_9PEZI</name>
<dbReference type="InterPro" id="IPR011701">
    <property type="entry name" value="MFS"/>
</dbReference>
<evidence type="ECO:0000313" key="8">
    <source>
        <dbReference type="Proteomes" id="UP001140453"/>
    </source>
</evidence>
<keyword evidence="3 6" id="KW-1133">Transmembrane helix</keyword>
<feature type="transmembrane region" description="Helical" evidence="6">
    <location>
        <begin position="396"/>
        <end position="415"/>
    </location>
</feature>
<dbReference type="PANTHER" id="PTHR23507:SF1">
    <property type="entry name" value="FI18259P1-RELATED"/>
    <property type="match status" value="1"/>
</dbReference>
<dbReference type="AlphaFoldDB" id="A0A9W8YLJ1"/>
<dbReference type="PANTHER" id="PTHR23507">
    <property type="entry name" value="ZGC:174356"/>
    <property type="match status" value="1"/>
</dbReference>
<feature type="transmembrane region" description="Helical" evidence="6">
    <location>
        <begin position="245"/>
        <end position="266"/>
    </location>
</feature>
<keyword evidence="2 6" id="KW-0812">Transmembrane</keyword>
<dbReference type="Pfam" id="PF07690">
    <property type="entry name" value="MFS_1"/>
    <property type="match status" value="1"/>
</dbReference>
<comment type="caution">
    <text evidence="7">The sequence shown here is derived from an EMBL/GenBank/DDBJ whole genome shotgun (WGS) entry which is preliminary data.</text>
</comment>
<gene>
    <name evidence="7" type="ORF">N0V93_008203</name>
</gene>
<evidence type="ECO:0000256" key="5">
    <source>
        <dbReference type="SAM" id="MobiDB-lite"/>
    </source>
</evidence>
<feature type="region of interest" description="Disordered" evidence="5">
    <location>
        <begin position="273"/>
        <end position="296"/>
    </location>
</feature>
<feature type="transmembrane region" description="Helical" evidence="6">
    <location>
        <begin position="454"/>
        <end position="477"/>
    </location>
</feature>
<feature type="transmembrane region" description="Helical" evidence="6">
    <location>
        <begin position="359"/>
        <end position="384"/>
    </location>
</feature>
<feature type="transmembrane region" description="Helical" evidence="6">
    <location>
        <begin position="321"/>
        <end position="339"/>
    </location>
</feature>
<dbReference type="InterPro" id="IPR036259">
    <property type="entry name" value="MFS_trans_sf"/>
</dbReference>
<feature type="transmembrane region" description="Helical" evidence="6">
    <location>
        <begin position="120"/>
        <end position="142"/>
    </location>
</feature>
<evidence type="ECO:0000256" key="2">
    <source>
        <dbReference type="ARBA" id="ARBA00022692"/>
    </source>
</evidence>
<dbReference type="Gene3D" id="1.20.1250.20">
    <property type="entry name" value="MFS general substrate transporter like domains"/>
    <property type="match status" value="1"/>
</dbReference>
<evidence type="ECO:0008006" key="9">
    <source>
        <dbReference type="Google" id="ProtNLM"/>
    </source>
</evidence>
<dbReference type="GO" id="GO:0022857">
    <property type="term" value="F:transmembrane transporter activity"/>
    <property type="evidence" value="ECO:0007669"/>
    <property type="project" value="InterPro"/>
</dbReference>
<feature type="transmembrane region" description="Helical" evidence="6">
    <location>
        <begin position="180"/>
        <end position="205"/>
    </location>
</feature>
<feature type="transmembrane region" description="Helical" evidence="6">
    <location>
        <begin position="149"/>
        <end position="168"/>
    </location>
</feature>
<evidence type="ECO:0000256" key="6">
    <source>
        <dbReference type="SAM" id="Phobius"/>
    </source>
</evidence>